<evidence type="ECO:0000256" key="3">
    <source>
        <dbReference type="ARBA" id="ARBA00022679"/>
    </source>
</evidence>
<evidence type="ECO:0000256" key="1">
    <source>
        <dbReference type="ARBA" id="ARBA00006739"/>
    </source>
</evidence>
<dbReference type="STRING" id="283786.SAMN04487990_10995"/>
<dbReference type="SUPFAM" id="SSF53448">
    <property type="entry name" value="Nucleotide-diphospho-sugar transferases"/>
    <property type="match status" value="1"/>
</dbReference>
<dbReference type="AlphaFoldDB" id="A0A1H3ZVY2"/>
<organism evidence="5 6">
    <name type="scientific">Bizionia paragorgiae</name>
    <dbReference type="NCBI Taxonomy" id="283786"/>
    <lineage>
        <taxon>Bacteria</taxon>
        <taxon>Pseudomonadati</taxon>
        <taxon>Bacteroidota</taxon>
        <taxon>Flavobacteriia</taxon>
        <taxon>Flavobacteriales</taxon>
        <taxon>Flavobacteriaceae</taxon>
        <taxon>Bizionia</taxon>
    </lineage>
</organism>
<name>A0A1H3ZVY2_BIZPA</name>
<dbReference type="EMBL" id="FNQK01000009">
    <property type="protein sequence ID" value="SEA27867.1"/>
    <property type="molecule type" value="Genomic_DNA"/>
</dbReference>
<protein>
    <submittedName>
        <fullName evidence="5">Glycosyl transferase family 2</fullName>
    </submittedName>
</protein>
<dbReference type="InterPro" id="IPR029044">
    <property type="entry name" value="Nucleotide-diphossugar_trans"/>
</dbReference>
<keyword evidence="2" id="KW-0328">Glycosyltransferase</keyword>
<sequence length="286" mass="32424">MNIYIVIPAHNEDSCIDLMLQSLVEQTLQPKQVVVVNDNSTDTTETIISKYTKSFPWITSITIQSSSNHLPGTKVINAFYKGLETLDDDYDVICKFDADIILPKNYLESLVTIFNADKKVGIAGGLAYIKKEDTWVYETIASKEHVRGPFKAYRKACFNAIGGLKRSIGWDTLDVLLAQYYGWKVQTDKTLQVKHLKPTGKTYHKSSKHLQGEALYKMRFGIVLMLLSALKSAIARRSLTYFINTVQGYFKAQSHNITPLVTEEQGHFIRHLRWQGVKKKLGITKA</sequence>
<accession>A0A1H3ZVY2</accession>
<proteinExistence type="inferred from homology"/>
<dbReference type="RefSeq" id="WP_092133940.1">
    <property type="nucleotide sequence ID" value="NZ_FNQK01000009.1"/>
</dbReference>
<dbReference type="OrthoDB" id="1142396at2"/>
<evidence type="ECO:0000313" key="6">
    <source>
        <dbReference type="Proteomes" id="UP000198846"/>
    </source>
</evidence>
<feature type="domain" description="Glycosyltransferase 2-like" evidence="4">
    <location>
        <begin position="5"/>
        <end position="142"/>
    </location>
</feature>
<dbReference type="Gene3D" id="3.90.550.10">
    <property type="entry name" value="Spore Coat Polysaccharide Biosynthesis Protein SpsA, Chain A"/>
    <property type="match status" value="1"/>
</dbReference>
<evidence type="ECO:0000313" key="5">
    <source>
        <dbReference type="EMBL" id="SEA27867.1"/>
    </source>
</evidence>
<keyword evidence="6" id="KW-1185">Reference proteome</keyword>
<dbReference type="GO" id="GO:0016757">
    <property type="term" value="F:glycosyltransferase activity"/>
    <property type="evidence" value="ECO:0007669"/>
    <property type="project" value="UniProtKB-KW"/>
</dbReference>
<dbReference type="PANTHER" id="PTHR43630:SF1">
    <property type="entry name" value="POLY-BETA-1,6-N-ACETYL-D-GLUCOSAMINE SYNTHASE"/>
    <property type="match status" value="1"/>
</dbReference>
<evidence type="ECO:0000259" key="4">
    <source>
        <dbReference type="Pfam" id="PF00535"/>
    </source>
</evidence>
<reference evidence="5 6" key="1">
    <citation type="submission" date="2016-10" db="EMBL/GenBank/DDBJ databases">
        <authorList>
            <person name="de Groot N.N."/>
        </authorList>
    </citation>
    <scope>NUCLEOTIDE SEQUENCE [LARGE SCALE GENOMIC DNA]</scope>
    <source>
        <strain evidence="5 6">DSM 23842</strain>
    </source>
</reference>
<keyword evidence="3 5" id="KW-0808">Transferase</keyword>
<evidence type="ECO:0000256" key="2">
    <source>
        <dbReference type="ARBA" id="ARBA00022676"/>
    </source>
</evidence>
<dbReference type="InterPro" id="IPR001173">
    <property type="entry name" value="Glyco_trans_2-like"/>
</dbReference>
<dbReference type="PANTHER" id="PTHR43630">
    <property type="entry name" value="POLY-BETA-1,6-N-ACETYL-D-GLUCOSAMINE SYNTHASE"/>
    <property type="match status" value="1"/>
</dbReference>
<dbReference type="Pfam" id="PF00535">
    <property type="entry name" value="Glycos_transf_2"/>
    <property type="match status" value="1"/>
</dbReference>
<gene>
    <name evidence="5" type="ORF">SAMN04487990_10995</name>
</gene>
<comment type="similarity">
    <text evidence="1">Belongs to the glycosyltransferase 2 family.</text>
</comment>
<dbReference type="Proteomes" id="UP000198846">
    <property type="component" value="Unassembled WGS sequence"/>
</dbReference>